<keyword evidence="4" id="KW-1185">Reference proteome</keyword>
<dbReference type="Proteomes" id="UP000027222">
    <property type="component" value="Unassembled WGS sequence"/>
</dbReference>
<reference evidence="4" key="1">
    <citation type="journal article" date="2014" name="Proc. Natl. Acad. Sci. U.S.A.">
        <title>Extensive sampling of basidiomycete genomes demonstrates inadequacy of the white-rot/brown-rot paradigm for wood decay fungi.</title>
        <authorList>
            <person name="Riley R."/>
            <person name="Salamov A.A."/>
            <person name="Brown D.W."/>
            <person name="Nagy L.G."/>
            <person name="Floudas D."/>
            <person name="Held B.W."/>
            <person name="Levasseur A."/>
            <person name="Lombard V."/>
            <person name="Morin E."/>
            <person name="Otillar R."/>
            <person name="Lindquist E.A."/>
            <person name="Sun H."/>
            <person name="LaButti K.M."/>
            <person name="Schmutz J."/>
            <person name="Jabbour D."/>
            <person name="Luo H."/>
            <person name="Baker S.E."/>
            <person name="Pisabarro A.G."/>
            <person name="Walton J.D."/>
            <person name="Blanchette R.A."/>
            <person name="Henrissat B."/>
            <person name="Martin F."/>
            <person name="Cullen D."/>
            <person name="Hibbett D.S."/>
            <person name="Grigoriev I.V."/>
        </authorList>
    </citation>
    <scope>NUCLEOTIDE SEQUENCE [LARGE SCALE GENOMIC DNA]</scope>
    <source>
        <strain evidence="4">CBS 339.88</strain>
    </source>
</reference>
<feature type="compositionally biased region" description="Low complexity" evidence="1">
    <location>
        <begin position="1"/>
        <end position="17"/>
    </location>
</feature>
<evidence type="ECO:0000256" key="1">
    <source>
        <dbReference type="SAM" id="MobiDB-lite"/>
    </source>
</evidence>
<evidence type="ECO:0000256" key="2">
    <source>
        <dbReference type="SAM" id="Phobius"/>
    </source>
</evidence>
<keyword evidence="2" id="KW-0472">Membrane</keyword>
<feature type="region of interest" description="Disordered" evidence="1">
    <location>
        <begin position="1"/>
        <end position="28"/>
    </location>
</feature>
<keyword evidence="2" id="KW-0812">Transmembrane</keyword>
<evidence type="ECO:0000313" key="4">
    <source>
        <dbReference type="Proteomes" id="UP000027222"/>
    </source>
</evidence>
<keyword evidence="2" id="KW-1133">Transmembrane helix</keyword>
<organism evidence="3 4">
    <name type="scientific">Galerina marginata (strain CBS 339.88)</name>
    <dbReference type="NCBI Taxonomy" id="685588"/>
    <lineage>
        <taxon>Eukaryota</taxon>
        <taxon>Fungi</taxon>
        <taxon>Dikarya</taxon>
        <taxon>Basidiomycota</taxon>
        <taxon>Agaricomycotina</taxon>
        <taxon>Agaricomycetes</taxon>
        <taxon>Agaricomycetidae</taxon>
        <taxon>Agaricales</taxon>
        <taxon>Agaricineae</taxon>
        <taxon>Strophariaceae</taxon>
        <taxon>Galerina</taxon>
    </lineage>
</organism>
<dbReference type="AlphaFoldDB" id="A0A067TNJ6"/>
<feature type="transmembrane region" description="Helical" evidence="2">
    <location>
        <begin position="59"/>
        <end position="80"/>
    </location>
</feature>
<sequence length="302" mass="33862">MSDSSPPSYSFHGSNSSHSKDNGSGGRTYHIPNYATSYANDRSKLISIRFDEDKGTSRVILAVLSIFLLFAAAPLSVILLRCPQAVRSSTVPSAGSSQPTILSEWSQNPQSNAKAWTQATSTEELLPDVQAEPIQRTHEFHPESHKIQSGYWDEPLPGAHCLGFGTREYTARLWNLPFFSDWVAACKETEIEIRGALIPRPSYCESRWPMGGVIGHWIANFEEDQCLAYWGNFSDKGCVRKGSKIRRFQSRLWGVKSREDWMTICRTAPAVVHGIQIPNPSFCDDRGIWGIYGIWDIDDQNC</sequence>
<protein>
    <submittedName>
        <fullName evidence="3">Uncharacterized protein</fullName>
    </submittedName>
</protein>
<accession>A0A067TNJ6</accession>
<gene>
    <name evidence="3" type="ORF">GALMADRAFT_236374</name>
</gene>
<evidence type="ECO:0000313" key="3">
    <source>
        <dbReference type="EMBL" id="KDR83897.1"/>
    </source>
</evidence>
<name>A0A067TNJ6_GALM3</name>
<dbReference type="STRING" id="685588.A0A067TNJ6"/>
<dbReference type="EMBL" id="KL142368">
    <property type="protein sequence ID" value="KDR83897.1"/>
    <property type="molecule type" value="Genomic_DNA"/>
</dbReference>
<proteinExistence type="predicted"/>
<dbReference type="OrthoDB" id="3153758at2759"/>
<dbReference type="HOGENOM" id="CLU_909299_0_0_1"/>